<dbReference type="SUPFAM" id="SSF48452">
    <property type="entry name" value="TPR-like"/>
    <property type="match status" value="1"/>
</dbReference>
<keyword evidence="5" id="KW-1185">Reference proteome</keyword>
<dbReference type="Proteomes" id="UP001143545">
    <property type="component" value="Unassembled WGS sequence"/>
</dbReference>
<comment type="caution">
    <text evidence="4">The sequence shown here is derived from an EMBL/GenBank/DDBJ whole genome shotgun (WGS) entry which is preliminary data.</text>
</comment>
<evidence type="ECO:0000256" key="1">
    <source>
        <dbReference type="PROSITE-ProRule" id="PRU00339"/>
    </source>
</evidence>
<evidence type="ECO:0000313" key="4">
    <source>
        <dbReference type="EMBL" id="GLB53090.1"/>
    </source>
</evidence>
<dbReference type="PROSITE" id="PS50005">
    <property type="entry name" value="TPR"/>
    <property type="match status" value="1"/>
</dbReference>
<reference evidence="4" key="1">
    <citation type="submission" date="2022-07" db="EMBL/GenBank/DDBJ databases">
        <title>Taxonomy of Novel Oxalotrophic and Methylotrophic Bacteria.</title>
        <authorList>
            <person name="Sahin N."/>
            <person name="Tani A."/>
        </authorList>
    </citation>
    <scope>NUCLEOTIDE SEQUENCE</scope>
    <source>
        <strain evidence="4">AM327</strain>
    </source>
</reference>
<protein>
    <recommendedName>
        <fullName evidence="6">Tetratricopeptide repeat-containing protein</fullName>
    </recommendedName>
</protein>
<dbReference type="InterPro" id="IPR019734">
    <property type="entry name" value="TPR_rpt"/>
</dbReference>
<keyword evidence="3" id="KW-0472">Membrane</keyword>
<evidence type="ECO:0000256" key="3">
    <source>
        <dbReference type="SAM" id="Phobius"/>
    </source>
</evidence>
<accession>A0A9W6EU61</accession>
<feature type="repeat" description="TPR" evidence="1">
    <location>
        <begin position="124"/>
        <end position="157"/>
    </location>
</feature>
<keyword evidence="3" id="KW-0812">Transmembrane</keyword>
<name>A0A9W6EU61_9FLAO</name>
<sequence length="213" mass="24610">MSRNYKPGFGIGASAQAMIDSFRNNQIMRSKHRNLSKDHQTRLDGLTQYAHTKLHFSNTATSEDLKAIKQKIEKQQRKASAFKIITLSIIALVATVLFAIKIYEAKVEGLENLQKEAALEKRQYTTYITNGHTYLEAQKWDKAYYEFKQALEIVPNDAYAYYGIALTRATQCELTFTYCNNAKYWANFFIDKFPENTQQIADLKSHLTYEFSN</sequence>
<evidence type="ECO:0000313" key="5">
    <source>
        <dbReference type="Proteomes" id="UP001143545"/>
    </source>
</evidence>
<evidence type="ECO:0000256" key="2">
    <source>
        <dbReference type="SAM" id="Coils"/>
    </source>
</evidence>
<evidence type="ECO:0008006" key="6">
    <source>
        <dbReference type="Google" id="ProtNLM"/>
    </source>
</evidence>
<dbReference type="Pfam" id="PF13414">
    <property type="entry name" value="TPR_11"/>
    <property type="match status" value="1"/>
</dbReference>
<feature type="transmembrane region" description="Helical" evidence="3">
    <location>
        <begin position="81"/>
        <end position="103"/>
    </location>
</feature>
<gene>
    <name evidence="4" type="ORF">NBRC110019_21300</name>
</gene>
<keyword evidence="3" id="KW-1133">Transmembrane helix</keyword>
<dbReference type="Gene3D" id="1.25.40.10">
    <property type="entry name" value="Tetratricopeptide repeat domain"/>
    <property type="match status" value="1"/>
</dbReference>
<dbReference type="AlphaFoldDB" id="A0A9W6EU61"/>
<keyword evidence="2" id="KW-0175">Coiled coil</keyword>
<keyword evidence="1" id="KW-0802">TPR repeat</keyword>
<proteinExistence type="predicted"/>
<dbReference type="RefSeq" id="WP_281754780.1">
    <property type="nucleotide sequence ID" value="NZ_BRVP01000014.1"/>
</dbReference>
<dbReference type="EMBL" id="BRVP01000014">
    <property type="protein sequence ID" value="GLB53090.1"/>
    <property type="molecule type" value="Genomic_DNA"/>
</dbReference>
<dbReference type="InterPro" id="IPR011990">
    <property type="entry name" value="TPR-like_helical_dom_sf"/>
</dbReference>
<feature type="coiled-coil region" evidence="2">
    <location>
        <begin position="58"/>
        <end position="130"/>
    </location>
</feature>
<organism evidence="4 5">
    <name type="scientific">Neptunitalea chrysea</name>
    <dbReference type="NCBI Taxonomy" id="1647581"/>
    <lineage>
        <taxon>Bacteria</taxon>
        <taxon>Pseudomonadati</taxon>
        <taxon>Bacteroidota</taxon>
        <taxon>Flavobacteriia</taxon>
        <taxon>Flavobacteriales</taxon>
        <taxon>Flavobacteriaceae</taxon>
        <taxon>Neptunitalea</taxon>
    </lineage>
</organism>